<dbReference type="GO" id="GO:0004523">
    <property type="term" value="F:RNA-DNA hybrid ribonuclease activity"/>
    <property type="evidence" value="ECO:0007669"/>
    <property type="project" value="InterPro"/>
</dbReference>
<keyword evidence="4" id="KW-1185">Reference proteome</keyword>
<dbReference type="CDD" id="cd06222">
    <property type="entry name" value="RNase_H_like"/>
    <property type="match status" value="1"/>
</dbReference>
<dbReference type="InterPro" id="IPR012337">
    <property type="entry name" value="RNaseH-like_sf"/>
</dbReference>
<protein>
    <submittedName>
        <fullName evidence="3">Ribonuclease H protein</fullName>
    </submittedName>
</protein>
<gene>
    <name evidence="3" type="ORF">MA16_Dca011939</name>
</gene>
<dbReference type="Proteomes" id="UP000233837">
    <property type="component" value="Unassembled WGS sequence"/>
</dbReference>
<name>A0A2I0WX12_9ASPA</name>
<dbReference type="PANTHER" id="PTHR47723:SF19">
    <property type="entry name" value="POLYNUCLEOTIDYL TRANSFERASE, RIBONUCLEASE H-LIKE SUPERFAMILY PROTEIN"/>
    <property type="match status" value="1"/>
</dbReference>
<evidence type="ECO:0000313" key="4">
    <source>
        <dbReference type="Proteomes" id="UP000233837"/>
    </source>
</evidence>
<reference evidence="3 4" key="1">
    <citation type="journal article" date="2016" name="Sci. Rep.">
        <title>The Dendrobium catenatum Lindl. genome sequence provides insights into polysaccharide synthase, floral development and adaptive evolution.</title>
        <authorList>
            <person name="Zhang G.Q."/>
            <person name="Xu Q."/>
            <person name="Bian C."/>
            <person name="Tsai W.C."/>
            <person name="Yeh C.M."/>
            <person name="Liu K.W."/>
            <person name="Yoshida K."/>
            <person name="Zhang L.S."/>
            <person name="Chang S.B."/>
            <person name="Chen F."/>
            <person name="Shi Y."/>
            <person name="Su Y.Y."/>
            <person name="Zhang Y.Q."/>
            <person name="Chen L.J."/>
            <person name="Yin Y."/>
            <person name="Lin M."/>
            <person name="Huang H."/>
            <person name="Deng H."/>
            <person name="Wang Z.W."/>
            <person name="Zhu S.L."/>
            <person name="Zhao X."/>
            <person name="Deng C."/>
            <person name="Niu S.C."/>
            <person name="Huang J."/>
            <person name="Wang M."/>
            <person name="Liu G.H."/>
            <person name="Yang H.J."/>
            <person name="Xiao X.J."/>
            <person name="Hsiao Y.Y."/>
            <person name="Wu W.L."/>
            <person name="Chen Y.Y."/>
            <person name="Mitsuda N."/>
            <person name="Ohme-Takagi M."/>
            <person name="Luo Y.B."/>
            <person name="Van de Peer Y."/>
            <person name="Liu Z.J."/>
        </authorList>
    </citation>
    <scope>NUCLEOTIDE SEQUENCE [LARGE SCALE GENOMIC DNA]</scope>
    <source>
        <tissue evidence="3">The whole plant</tissue>
    </source>
</reference>
<dbReference type="SUPFAM" id="SSF53098">
    <property type="entry name" value="Ribonuclease H-like"/>
    <property type="match status" value="1"/>
</dbReference>
<dbReference type="Gene3D" id="3.30.420.10">
    <property type="entry name" value="Ribonuclease H-like superfamily/Ribonuclease H"/>
    <property type="match status" value="1"/>
</dbReference>
<feature type="domain" description="Reverse transcriptase zinc-binding" evidence="2">
    <location>
        <begin position="5"/>
        <end position="59"/>
    </location>
</feature>
<dbReference type="InterPro" id="IPR026960">
    <property type="entry name" value="RVT-Znf"/>
</dbReference>
<dbReference type="InterPro" id="IPR044730">
    <property type="entry name" value="RNase_H-like_dom_plant"/>
</dbReference>
<dbReference type="Pfam" id="PF13966">
    <property type="entry name" value="zf-RVT"/>
    <property type="match status" value="1"/>
</dbReference>
<organism evidence="3 4">
    <name type="scientific">Dendrobium catenatum</name>
    <dbReference type="NCBI Taxonomy" id="906689"/>
    <lineage>
        <taxon>Eukaryota</taxon>
        <taxon>Viridiplantae</taxon>
        <taxon>Streptophyta</taxon>
        <taxon>Embryophyta</taxon>
        <taxon>Tracheophyta</taxon>
        <taxon>Spermatophyta</taxon>
        <taxon>Magnoliopsida</taxon>
        <taxon>Liliopsida</taxon>
        <taxon>Asparagales</taxon>
        <taxon>Orchidaceae</taxon>
        <taxon>Epidendroideae</taxon>
        <taxon>Malaxideae</taxon>
        <taxon>Dendrobiinae</taxon>
        <taxon>Dendrobium</taxon>
    </lineage>
</organism>
<dbReference type="InterPro" id="IPR053151">
    <property type="entry name" value="RNase_H-like"/>
</dbReference>
<sequence length="323" mass="37194">MKRLKLNPKIELFCWRLYNNAIPSNFLLANRRISSFYGCPRCYELVEDNNHIGGQCVKIRKVVALLNEWGLYISVYQCFKDYLEGLQKLIGREDLAANFYCTVVWMVWKSRCKLIHTGKEDSDNSISANVISYAVQSNFLNFQLENWDTNQLRLSSHWHPPPPRWIKINVDGALKKNYRAGVGGVARDDKGRFLIAFGNTLQQWDAAQTELCAVLFLKNVVKDWMFEAQGLIIEGDNRNIIKFLQKSIKNWKVSRAIEDSLAFLLDFKQVIFSYSSRLGNNLADMCANLSLEGSFLWEDLLDKSIPPSFLHCLKEECDALGRS</sequence>
<accession>A0A2I0WX12</accession>
<evidence type="ECO:0000259" key="2">
    <source>
        <dbReference type="Pfam" id="PF13966"/>
    </source>
</evidence>
<dbReference type="PANTHER" id="PTHR47723">
    <property type="entry name" value="OS05G0353850 PROTEIN"/>
    <property type="match status" value="1"/>
</dbReference>
<dbReference type="InterPro" id="IPR002156">
    <property type="entry name" value="RNaseH_domain"/>
</dbReference>
<evidence type="ECO:0000259" key="1">
    <source>
        <dbReference type="Pfam" id="PF13456"/>
    </source>
</evidence>
<dbReference type="EMBL" id="KZ502364">
    <property type="protein sequence ID" value="PKU80193.1"/>
    <property type="molecule type" value="Genomic_DNA"/>
</dbReference>
<evidence type="ECO:0000313" key="3">
    <source>
        <dbReference type="EMBL" id="PKU80193.1"/>
    </source>
</evidence>
<dbReference type="Pfam" id="PF13456">
    <property type="entry name" value="RVT_3"/>
    <property type="match status" value="1"/>
</dbReference>
<dbReference type="AlphaFoldDB" id="A0A2I0WX12"/>
<feature type="domain" description="RNase H type-1" evidence="1">
    <location>
        <begin position="169"/>
        <end position="289"/>
    </location>
</feature>
<reference evidence="3 4" key="2">
    <citation type="journal article" date="2017" name="Nature">
        <title>The Apostasia genome and the evolution of orchids.</title>
        <authorList>
            <person name="Zhang G.Q."/>
            <person name="Liu K.W."/>
            <person name="Li Z."/>
            <person name="Lohaus R."/>
            <person name="Hsiao Y.Y."/>
            <person name="Niu S.C."/>
            <person name="Wang J.Y."/>
            <person name="Lin Y.C."/>
            <person name="Xu Q."/>
            <person name="Chen L.J."/>
            <person name="Yoshida K."/>
            <person name="Fujiwara S."/>
            <person name="Wang Z.W."/>
            <person name="Zhang Y.Q."/>
            <person name="Mitsuda N."/>
            <person name="Wang M."/>
            <person name="Liu G.H."/>
            <person name="Pecoraro L."/>
            <person name="Huang H.X."/>
            <person name="Xiao X.J."/>
            <person name="Lin M."/>
            <person name="Wu X.Y."/>
            <person name="Wu W.L."/>
            <person name="Chen Y.Y."/>
            <person name="Chang S.B."/>
            <person name="Sakamoto S."/>
            <person name="Ohme-Takagi M."/>
            <person name="Yagi M."/>
            <person name="Zeng S.J."/>
            <person name="Shen C.Y."/>
            <person name="Yeh C.M."/>
            <person name="Luo Y.B."/>
            <person name="Tsai W.C."/>
            <person name="Van de Peer Y."/>
            <person name="Liu Z.J."/>
        </authorList>
    </citation>
    <scope>NUCLEOTIDE SEQUENCE [LARGE SCALE GENOMIC DNA]</scope>
    <source>
        <tissue evidence="3">The whole plant</tissue>
    </source>
</reference>
<dbReference type="InterPro" id="IPR036397">
    <property type="entry name" value="RNaseH_sf"/>
</dbReference>
<proteinExistence type="predicted"/>
<dbReference type="GO" id="GO:0003676">
    <property type="term" value="F:nucleic acid binding"/>
    <property type="evidence" value="ECO:0007669"/>
    <property type="project" value="InterPro"/>
</dbReference>